<dbReference type="InterPro" id="IPR039426">
    <property type="entry name" value="TonB-dep_rcpt-like"/>
</dbReference>
<evidence type="ECO:0000259" key="13">
    <source>
        <dbReference type="Pfam" id="PF07715"/>
    </source>
</evidence>
<evidence type="ECO:0000256" key="1">
    <source>
        <dbReference type="ARBA" id="ARBA00004571"/>
    </source>
</evidence>
<dbReference type="PANTHER" id="PTHR30069">
    <property type="entry name" value="TONB-DEPENDENT OUTER MEMBRANE RECEPTOR"/>
    <property type="match status" value="1"/>
</dbReference>
<reference evidence="14 15" key="1">
    <citation type="submission" date="2018-01" db="EMBL/GenBank/DDBJ databases">
        <title>Genome sequence of a Cantenovulum-like bacteria.</title>
        <authorList>
            <person name="Tan W.R."/>
            <person name="Lau N.-S."/>
            <person name="Go F."/>
            <person name="Amirul A.-A.A."/>
        </authorList>
    </citation>
    <scope>NUCLEOTIDE SEQUENCE [LARGE SCALE GENOMIC DNA]</scope>
    <source>
        <strain evidence="14 15">CCB-QB4</strain>
    </source>
</reference>
<dbReference type="PANTHER" id="PTHR30069:SF41">
    <property type="entry name" value="HEME_HEMOPEXIN UTILIZATION PROTEIN C"/>
    <property type="match status" value="1"/>
</dbReference>
<evidence type="ECO:0000256" key="11">
    <source>
        <dbReference type="SAM" id="SignalP"/>
    </source>
</evidence>
<dbReference type="GO" id="GO:0009279">
    <property type="term" value="C:cell outer membrane"/>
    <property type="evidence" value="ECO:0007669"/>
    <property type="project" value="UniProtKB-SubCell"/>
</dbReference>
<dbReference type="OrthoDB" id="9760494at2"/>
<evidence type="ECO:0000256" key="2">
    <source>
        <dbReference type="ARBA" id="ARBA00009810"/>
    </source>
</evidence>
<dbReference type="Gene3D" id="2.170.130.10">
    <property type="entry name" value="TonB-dependent receptor, plug domain"/>
    <property type="match status" value="1"/>
</dbReference>
<dbReference type="InterPro" id="IPR037066">
    <property type="entry name" value="Plug_dom_sf"/>
</dbReference>
<feature type="domain" description="TonB-dependent receptor-like beta-barrel" evidence="12">
    <location>
        <begin position="223"/>
        <end position="667"/>
    </location>
</feature>
<feature type="signal peptide" evidence="11">
    <location>
        <begin position="1"/>
        <end position="27"/>
    </location>
</feature>
<dbReference type="InterPro" id="IPR036942">
    <property type="entry name" value="Beta-barrel_TonB_sf"/>
</dbReference>
<keyword evidence="11" id="KW-0732">Signal</keyword>
<keyword evidence="5 9" id="KW-0812">Transmembrane</keyword>
<comment type="similarity">
    <text evidence="2 9 10">Belongs to the TonB-dependent receptor family.</text>
</comment>
<evidence type="ECO:0000256" key="5">
    <source>
        <dbReference type="ARBA" id="ARBA00022692"/>
    </source>
</evidence>
<dbReference type="GO" id="GO:0015344">
    <property type="term" value="F:siderophore uptake transmembrane transporter activity"/>
    <property type="evidence" value="ECO:0007669"/>
    <property type="project" value="TreeGrafter"/>
</dbReference>
<feature type="domain" description="TonB-dependent receptor plug" evidence="13">
    <location>
        <begin position="46"/>
        <end position="144"/>
    </location>
</feature>
<dbReference type="Proteomes" id="UP000244441">
    <property type="component" value="Chromosome"/>
</dbReference>
<keyword evidence="14" id="KW-0675">Receptor</keyword>
<dbReference type="Pfam" id="PF00593">
    <property type="entry name" value="TonB_dep_Rec_b-barrel"/>
    <property type="match status" value="1"/>
</dbReference>
<keyword evidence="4 9" id="KW-1134">Transmembrane beta strand</keyword>
<dbReference type="Gene3D" id="2.40.170.20">
    <property type="entry name" value="TonB-dependent receptor, beta-barrel domain"/>
    <property type="match status" value="1"/>
</dbReference>
<feature type="chain" id="PRO_5015707432" evidence="11">
    <location>
        <begin position="28"/>
        <end position="708"/>
    </location>
</feature>
<evidence type="ECO:0000256" key="4">
    <source>
        <dbReference type="ARBA" id="ARBA00022452"/>
    </source>
</evidence>
<evidence type="ECO:0000256" key="3">
    <source>
        <dbReference type="ARBA" id="ARBA00022448"/>
    </source>
</evidence>
<evidence type="ECO:0000256" key="7">
    <source>
        <dbReference type="ARBA" id="ARBA00023136"/>
    </source>
</evidence>
<dbReference type="AlphaFoldDB" id="A0A2S0VPJ3"/>
<accession>A0A2S0VPJ3</accession>
<dbReference type="SUPFAM" id="SSF56935">
    <property type="entry name" value="Porins"/>
    <property type="match status" value="1"/>
</dbReference>
<keyword evidence="6 10" id="KW-0798">TonB box</keyword>
<keyword evidence="15" id="KW-1185">Reference proteome</keyword>
<dbReference type="CDD" id="cd01347">
    <property type="entry name" value="ligand_gated_channel"/>
    <property type="match status" value="1"/>
</dbReference>
<dbReference type="InterPro" id="IPR000531">
    <property type="entry name" value="Beta-barrel_TonB"/>
</dbReference>
<dbReference type="KEGG" id="cate:C2869_06675"/>
<evidence type="ECO:0000256" key="9">
    <source>
        <dbReference type="PROSITE-ProRule" id="PRU01360"/>
    </source>
</evidence>
<name>A0A2S0VPJ3_9ALTE</name>
<dbReference type="GO" id="GO:0044718">
    <property type="term" value="P:siderophore transmembrane transport"/>
    <property type="evidence" value="ECO:0007669"/>
    <property type="project" value="TreeGrafter"/>
</dbReference>
<proteinExistence type="inferred from homology"/>
<gene>
    <name evidence="14" type="ORF">C2869_06675</name>
</gene>
<organism evidence="14 15">
    <name type="scientific">Saccharobesus litoralis</name>
    <dbReference type="NCBI Taxonomy" id="2172099"/>
    <lineage>
        <taxon>Bacteria</taxon>
        <taxon>Pseudomonadati</taxon>
        <taxon>Pseudomonadota</taxon>
        <taxon>Gammaproteobacteria</taxon>
        <taxon>Alteromonadales</taxon>
        <taxon>Alteromonadaceae</taxon>
        <taxon>Saccharobesus</taxon>
    </lineage>
</organism>
<evidence type="ECO:0000256" key="8">
    <source>
        <dbReference type="ARBA" id="ARBA00023237"/>
    </source>
</evidence>
<keyword evidence="3 9" id="KW-0813">Transport</keyword>
<evidence type="ECO:0000313" key="15">
    <source>
        <dbReference type="Proteomes" id="UP000244441"/>
    </source>
</evidence>
<dbReference type="EMBL" id="CP026604">
    <property type="protein sequence ID" value="AWB66141.1"/>
    <property type="molecule type" value="Genomic_DNA"/>
</dbReference>
<protein>
    <submittedName>
        <fullName evidence="14">TonB-dependent receptor</fullName>
    </submittedName>
</protein>
<dbReference type="PROSITE" id="PS52016">
    <property type="entry name" value="TONB_DEPENDENT_REC_3"/>
    <property type="match status" value="1"/>
</dbReference>
<comment type="subcellular location">
    <subcellularLocation>
        <location evidence="1 9">Cell outer membrane</location>
        <topology evidence="1 9">Multi-pass membrane protein</topology>
    </subcellularLocation>
</comment>
<evidence type="ECO:0000259" key="12">
    <source>
        <dbReference type="Pfam" id="PF00593"/>
    </source>
</evidence>
<dbReference type="InterPro" id="IPR012910">
    <property type="entry name" value="Plug_dom"/>
</dbReference>
<keyword evidence="7 9" id="KW-0472">Membrane</keyword>
<dbReference type="Pfam" id="PF07715">
    <property type="entry name" value="Plug"/>
    <property type="match status" value="1"/>
</dbReference>
<dbReference type="RefSeq" id="WP_108602213.1">
    <property type="nucleotide sequence ID" value="NZ_CP026604.1"/>
</dbReference>
<evidence type="ECO:0000256" key="10">
    <source>
        <dbReference type="RuleBase" id="RU003357"/>
    </source>
</evidence>
<keyword evidence="8 9" id="KW-0998">Cell outer membrane</keyword>
<sequence>MSLTTKTNKLAALPLAITAALTTPVLADNTEQESSVEKIQIVGKTSNTEITVEQLENYIANDLEDIFRHVPSVTIGGSLGVAQKMFVRGVEDTLLNVTVDGAPQASTLFHHTGRLSIEPELLRSVEVQAGAGEATAGAGSIGGAIRFKTKSADDLLEAEQTFGGLVKAGYFTNGGQKQSLSLYGKVADKVGILGSFVKAKRDNIEDGDGNTIPGTESDQSLAFIKFNAQVADNQELTLSYENREEDGEFPKQTNWNPLATTAFTQTWLDRETIILNYTANISDFVNIEATIYDTESELKRELYTWSGAIKTKGFDLRNTSQIGEHTLTYGLEKRTDTLLAQSYSDSFGGIFNEEGKVAGLYIQDQWQVLDDLLLSFGLRKDSYELDHCGVKAVWEKVDGKWRTKTDENGDPVTSSAAYAMPKQDGISKNLGLVYNLTDNLAFSAGYAEALRGRLTTDAFVVGELSQGLNTELQPEQVKNKEIGLEYNDGTLIFELSGYQSDIENVVFDKFKGGTFYENIGTLASQGVEIVAGYQADNFQVVLSYNNNDVVLDDAEFNWPDSNSDSGFSVVKLNGVDLEAYEYGHLGNGVGDSINLNFHYEVNQQIELGYNFNYVQSLDNVNVFYRSIELGWVDELNTINKPSYKVHDVFVKYQATDNLTFDFSVQNLLDESYLSHGSVANYGHITGYETVVGIKEPGRDIRLSASFKF</sequence>
<evidence type="ECO:0000313" key="14">
    <source>
        <dbReference type="EMBL" id="AWB66141.1"/>
    </source>
</evidence>
<evidence type="ECO:0000256" key="6">
    <source>
        <dbReference type="ARBA" id="ARBA00023077"/>
    </source>
</evidence>